<proteinExistence type="predicted"/>
<dbReference type="InterPro" id="IPR018060">
    <property type="entry name" value="HTH_AraC"/>
</dbReference>
<dbReference type="PROSITE" id="PS01124">
    <property type="entry name" value="HTH_ARAC_FAMILY_2"/>
    <property type="match status" value="1"/>
</dbReference>
<accession>A0ABV5YA78</accession>
<dbReference type="PANTHER" id="PTHR46796">
    <property type="entry name" value="HTH-TYPE TRANSCRIPTIONAL ACTIVATOR RHAS-RELATED"/>
    <property type="match status" value="1"/>
</dbReference>
<keyword evidence="3" id="KW-0804">Transcription</keyword>
<evidence type="ECO:0000259" key="4">
    <source>
        <dbReference type="PROSITE" id="PS01124"/>
    </source>
</evidence>
<evidence type="ECO:0000256" key="2">
    <source>
        <dbReference type="ARBA" id="ARBA00023125"/>
    </source>
</evidence>
<organism evidence="5 6">
    <name type="scientific">Actinoallomurus acaciae</name>
    <dbReference type="NCBI Taxonomy" id="502577"/>
    <lineage>
        <taxon>Bacteria</taxon>
        <taxon>Bacillati</taxon>
        <taxon>Actinomycetota</taxon>
        <taxon>Actinomycetes</taxon>
        <taxon>Streptosporangiales</taxon>
        <taxon>Thermomonosporaceae</taxon>
        <taxon>Actinoallomurus</taxon>
    </lineage>
</organism>
<gene>
    <name evidence="5" type="ORF">ACFFNX_04680</name>
</gene>
<keyword evidence="6" id="KW-1185">Reference proteome</keyword>
<dbReference type="SUPFAM" id="SSF46689">
    <property type="entry name" value="Homeodomain-like"/>
    <property type="match status" value="2"/>
</dbReference>
<dbReference type="InterPro" id="IPR018062">
    <property type="entry name" value="HTH_AraC-typ_CS"/>
</dbReference>
<feature type="domain" description="HTH araC/xylS-type" evidence="4">
    <location>
        <begin position="156"/>
        <end position="254"/>
    </location>
</feature>
<protein>
    <submittedName>
        <fullName evidence="5">Helix-turn-helix transcriptional regulator</fullName>
    </submittedName>
</protein>
<keyword evidence="1" id="KW-0805">Transcription regulation</keyword>
<dbReference type="InterPro" id="IPR050204">
    <property type="entry name" value="AraC_XylS_family_regulators"/>
</dbReference>
<dbReference type="InterPro" id="IPR009057">
    <property type="entry name" value="Homeodomain-like_sf"/>
</dbReference>
<evidence type="ECO:0000256" key="3">
    <source>
        <dbReference type="ARBA" id="ARBA00023163"/>
    </source>
</evidence>
<keyword evidence="2" id="KW-0238">DNA-binding</keyword>
<evidence type="ECO:0000313" key="5">
    <source>
        <dbReference type="EMBL" id="MFB9831481.1"/>
    </source>
</evidence>
<dbReference type="RefSeq" id="WP_378195737.1">
    <property type="nucleotide sequence ID" value="NZ_JBHLZP010000019.1"/>
</dbReference>
<reference evidence="5 6" key="1">
    <citation type="submission" date="2024-09" db="EMBL/GenBank/DDBJ databases">
        <authorList>
            <person name="Sun Q."/>
            <person name="Mori K."/>
        </authorList>
    </citation>
    <scope>NUCLEOTIDE SEQUENCE [LARGE SCALE GENOMIC DNA]</scope>
    <source>
        <strain evidence="5 6">TBRC 0563</strain>
    </source>
</reference>
<dbReference type="EMBL" id="JBHLZP010000019">
    <property type="protein sequence ID" value="MFB9831481.1"/>
    <property type="molecule type" value="Genomic_DNA"/>
</dbReference>
<dbReference type="SMART" id="SM00342">
    <property type="entry name" value="HTH_ARAC"/>
    <property type="match status" value="1"/>
</dbReference>
<name>A0ABV5YA78_9ACTN</name>
<evidence type="ECO:0000256" key="1">
    <source>
        <dbReference type="ARBA" id="ARBA00023015"/>
    </source>
</evidence>
<dbReference type="Pfam" id="PF12833">
    <property type="entry name" value="HTH_18"/>
    <property type="match status" value="1"/>
</dbReference>
<evidence type="ECO:0000313" key="6">
    <source>
        <dbReference type="Proteomes" id="UP001589627"/>
    </source>
</evidence>
<dbReference type="Gene3D" id="1.10.10.60">
    <property type="entry name" value="Homeodomain-like"/>
    <property type="match status" value="1"/>
</dbReference>
<sequence length="264" mass="28321">MSSVPLADGPDFSVATVRCEEHRPGWSPPEPAGRHQVVLVRSGRFRLRSKGRDALADPTAGYLQVPGDVASFAHPAGGDVCTAVTLSPALWRSVVADDGRQASASVFLDGRLQLAHRRLLRAAPDVAFGMAEELVALLDGLLRPPARHARARAVADEAREALLTDHSEAGGLIPLARLLGVSPSHLSRVFQRETGTSLTRYRNRIRVTRALDRIEQGAGHLAEIAADLGFADQAHLCRAVRAELGHTPSEVRHLLDPQPAGEPT</sequence>
<dbReference type="PROSITE" id="PS00041">
    <property type="entry name" value="HTH_ARAC_FAMILY_1"/>
    <property type="match status" value="1"/>
</dbReference>
<dbReference type="Proteomes" id="UP001589627">
    <property type="component" value="Unassembled WGS sequence"/>
</dbReference>
<comment type="caution">
    <text evidence="5">The sequence shown here is derived from an EMBL/GenBank/DDBJ whole genome shotgun (WGS) entry which is preliminary data.</text>
</comment>